<organism evidence="5 6">
    <name type="scientific">Laodelphax striatellus</name>
    <name type="common">Small brown planthopper</name>
    <name type="synonym">Delphax striatella</name>
    <dbReference type="NCBI Taxonomy" id="195883"/>
    <lineage>
        <taxon>Eukaryota</taxon>
        <taxon>Metazoa</taxon>
        <taxon>Ecdysozoa</taxon>
        <taxon>Arthropoda</taxon>
        <taxon>Hexapoda</taxon>
        <taxon>Insecta</taxon>
        <taxon>Pterygota</taxon>
        <taxon>Neoptera</taxon>
        <taxon>Paraneoptera</taxon>
        <taxon>Hemiptera</taxon>
        <taxon>Auchenorrhyncha</taxon>
        <taxon>Fulgoroidea</taxon>
        <taxon>Delphacidae</taxon>
        <taxon>Criomorphinae</taxon>
        <taxon>Laodelphax</taxon>
    </lineage>
</organism>
<dbReference type="Proteomes" id="UP000291343">
    <property type="component" value="Unassembled WGS sequence"/>
</dbReference>
<evidence type="ECO:0000256" key="2">
    <source>
        <dbReference type="ARBA" id="ARBA00023235"/>
    </source>
</evidence>
<dbReference type="SMR" id="A0A482WYA3"/>
<evidence type="ECO:0000313" key="5">
    <source>
        <dbReference type="EMBL" id="RZF38246.1"/>
    </source>
</evidence>
<dbReference type="InterPro" id="IPR002130">
    <property type="entry name" value="Cyclophilin-type_PPIase_dom"/>
</dbReference>
<dbReference type="OrthoDB" id="5916692at2759"/>
<dbReference type="PROSITE" id="PS50072">
    <property type="entry name" value="CSA_PPIASE_2"/>
    <property type="match status" value="1"/>
</dbReference>
<dbReference type="Gene3D" id="2.40.100.10">
    <property type="entry name" value="Cyclophilin-like"/>
    <property type="match status" value="1"/>
</dbReference>
<dbReference type="InterPro" id="IPR029000">
    <property type="entry name" value="Cyclophilin-like_dom_sf"/>
</dbReference>
<dbReference type="SUPFAM" id="SSF50891">
    <property type="entry name" value="Cyclophilin-like"/>
    <property type="match status" value="1"/>
</dbReference>
<dbReference type="STRING" id="195883.A0A482WYA3"/>
<comment type="catalytic activity">
    <reaction evidence="3">
        <text>[protein]-peptidylproline (omega=180) = [protein]-peptidylproline (omega=0)</text>
        <dbReference type="Rhea" id="RHEA:16237"/>
        <dbReference type="Rhea" id="RHEA-COMP:10747"/>
        <dbReference type="Rhea" id="RHEA-COMP:10748"/>
        <dbReference type="ChEBI" id="CHEBI:83833"/>
        <dbReference type="ChEBI" id="CHEBI:83834"/>
        <dbReference type="EC" id="5.2.1.8"/>
    </reaction>
</comment>
<accession>A0A482WYA3</accession>
<evidence type="ECO:0000256" key="3">
    <source>
        <dbReference type="RuleBase" id="RU363019"/>
    </source>
</evidence>
<feature type="non-terminal residue" evidence="5">
    <location>
        <position position="70"/>
    </location>
</feature>
<gene>
    <name evidence="5" type="ORF">LSTR_LSTR015402</name>
</gene>
<dbReference type="EMBL" id="QKKF02022791">
    <property type="protein sequence ID" value="RZF38246.1"/>
    <property type="molecule type" value="Genomic_DNA"/>
</dbReference>
<evidence type="ECO:0000313" key="6">
    <source>
        <dbReference type="Proteomes" id="UP000291343"/>
    </source>
</evidence>
<dbReference type="Pfam" id="PF00160">
    <property type="entry name" value="Pro_isomerase"/>
    <property type="match status" value="1"/>
</dbReference>
<reference evidence="5 6" key="1">
    <citation type="journal article" date="2017" name="Gigascience">
        <title>Genome sequence of the small brown planthopper, Laodelphax striatellus.</title>
        <authorList>
            <person name="Zhu J."/>
            <person name="Jiang F."/>
            <person name="Wang X."/>
            <person name="Yang P."/>
            <person name="Bao Y."/>
            <person name="Zhao W."/>
            <person name="Wang W."/>
            <person name="Lu H."/>
            <person name="Wang Q."/>
            <person name="Cui N."/>
            <person name="Li J."/>
            <person name="Chen X."/>
            <person name="Luo L."/>
            <person name="Yu J."/>
            <person name="Kang L."/>
            <person name="Cui F."/>
        </authorList>
    </citation>
    <scope>NUCLEOTIDE SEQUENCE [LARGE SCALE GENOMIC DNA]</scope>
    <source>
        <strain evidence="5">Lst14</strain>
    </source>
</reference>
<dbReference type="InParanoid" id="A0A482WYA3"/>
<proteinExistence type="inferred from homology"/>
<comment type="caution">
    <text evidence="5">The sequence shown here is derived from an EMBL/GenBank/DDBJ whole genome shotgun (WGS) entry which is preliminary data.</text>
</comment>
<evidence type="ECO:0000259" key="4">
    <source>
        <dbReference type="PROSITE" id="PS50072"/>
    </source>
</evidence>
<dbReference type="AlphaFoldDB" id="A0A482WYA3"/>
<keyword evidence="2 3" id="KW-0413">Isomerase</keyword>
<dbReference type="PANTHER" id="PTHR45625:SF4">
    <property type="entry name" value="PEPTIDYLPROLYL ISOMERASE DOMAIN AND WD REPEAT-CONTAINING PROTEIN 1"/>
    <property type="match status" value="1"/>
</dbReference>
<comment type="similarity">
    <text evidence="3">Belongs to the cyclophilin-type PPIase family.</text>
</comment>
<dbReference type="PRINTS" id="PR00153">
    <property type="entry name" value="CSAPPISMRASE"/>
</dbReference>
<dbReference type="GO" id="GO:0071013">
    <property type="term" value="C:catalytic step 2 spliceosome"/>
    <property type="evidence" value="ECO:0007669"/>
    <property type="project" value="TreeGrafter"/>
</dbReference>
<name>A0A482WYA3_LAOST</name>
<keyword evidence="1 3" id="KW-0697">Rotamase</keyword>
<keyword evidence="6" id="KW-1185">Reference proteome</keyword>
<dbReference type="GO" id="GO:0003755">
    <property type="term" value="F:peptidyl-prolyl cis-trans isomerase activity"/>
    <property type="evidence" value="ECO:0007669"/>
    <property type="project" value="UniProtKB-UniRule"/>
</dbReference>
<dbReference type="InterPro" id="IPR044666">
    <property type="entry name" value="Cyclophilin_A-like"/>
</dbReference>
<sequence>MTMSTSTGIPDKLWQPKHAILETSMGEIVVELYWKHAPNTCRNFAELARRGYYNGTKFHRIIRDFMIQGT</sequence>
<dbReference type="PANTHER" id="PTHR45625">
    <property type="entry name" value="PEPTIDYL-PROLYL CIS-TRANS ISOMERASE-RELATED"/>
    <property type="match status" value="1"/>
</dbReference>
<comment type="function">
    <text evidence="3">PPIases accelerate the folding of proteins. It catalyzes the cis-trans isomerization of proline imidic peptide bonds in oligopeptides.</text>
</comment>
<feature type="domain" description="PPIase cyclophilin-type" evidence="4">
    <location>
        <begin position="22"/>
        <end position="70"/>
    </location>
</feature>
<protein>
    <recommendedName>
        <fullName evidence="3">Peptidyl-prolyl cis-trans isomerase</fullName>
        <shortName evidence="3">PPIase</shortName>
        <ecNumber evidence="3">5.2.1.8</ecNumber>
    </recommendedName>
</protein>
<evidence type="ECO:0000256" key="1">
    <source>
        <dbReference type="ARBA" id="ARBA00023110"/>
    </source>
</evidence>
<dbReference type="EC" id="5.2.1.8" evidence="3"/>